<evidence type="ECO:0000259" key="4">
    <source>
        <dbReference type="SMART" id="SM00822"/>
    </source>
</evidence>
<accession>A0ABR7TFH3</accession>
<dbReference type="PANTHER" id="PTHR42901">
    <property type="entry name" value="ALCOHOL DEHYDROGENASE"/>
    <property type="match status" value="1"/>
</dbReference>
<reference evidence="5 6" key="1">
    <citation type="submission" date="2020-09" db="EMBL/GenBank/DDBJ databases">
        <title>Genome sequences of type strains of Chitinophaga qingshengii and Chitinophaga varians.</title>
        <authorList>
            <person name="Kittiwongwattana C."/>
        </authorList>
    </citation>
    <scope>NUCLEOTIDE SEQUENCE [LARGE SCALE GENOMIC DNA]</scope>
    <source>
        <strain evidence="5 6">JCM 30026</strain>
    </source>
</reference>
<dbReference type="InterPro" id="IPR002347">
    <property type="entry name" value="SDR_fam"/>
</dbReference>
<evidence type="ECO:0000256" key="3">
    <source>
        <dbReference type="RuleBase" id="RU000363"/>
    </source>
</evidence>
<dbReference type="SMART" id="SM00822">
    <property type="entry name" value="PKS_KR"/>
    <property type="match status" value="1"/>
</dbReference>
<dbReference type="Proteomes" id="UP000659124">
    <property type="component" value="Unassembled WGS sequence"/>
</dbReference>
<evidence type="ECO:0000313" key="6">
    <source>
        <dbReference type="Proteomes" id="UP000659124"/>
    </source>
</evidence>
<dbReference type="RefSeq" id="WP_188086224.1">
    <property type="nucleotide sequence ID" value="NZ_JACVFC010000001.1"/>
</dbReference>
<dbReference type="SUPFAM" id="SSF51735">
    <property type="entry name" value="NAD(P)-binding Rossmann-fold domains"/>
    <property type="match status" value="1"/>
</dbReference>
<organism evidence="5 6">
    <name type="scientific">Chitinophaga qingshengii</name>
    <dbReference type="NCBI Taxonomy" id="1569794"/>
    <lineage>
        <taxon>Bacteria</taxon>
        <taxon>Pseudomonadati</taxon>
        <taxon>Bacteroidota</taxon>
        <taxon>Chitinophagia</taxon>
        <taxon>Chitinophagales</taxon>
        <taxon>Chitinophagaceae</taxon>
        <taxon>Chitinophaga</taxon>
    </lineage>
</organism>
<sequence length="238" mass="26317">MKNDQSSKICLVTGASSGIGYAIARALAAEGHTVIVTARRQERLQELDAPNTLLIPGDLTDPHFQQQVVQTMFDTYGRCDYLFNCAGTIEAGSINDIDIDKMADMIRLNVEATFRLTYLVLKRFITQGFGHVINLSSVMGTKVRPTAGAYAATKFAMEALSEALRMELAGTPVKISCIEPGLVMTELHKDWDVHPKESMGIHHPLTVDNIVDTVKFIMQQPEHVRIPKLMILPGDHQI</sequence>
<dbReference type="PROSITE" id="PS00061">
    <property type="entry name" value="ADH_SHORT"/>
    <property type="match status" value="1"/>
</dbReference>
<proteinExistence type="inferred from homology"/>
<evidence type="ECO:0000256" key="1">
    <source>
        <dbReference type="ARBA" id="ARBA00006484"/>
    </source>
</evidence>
<name>A0ABR7TFH3_9BACT</name>
<dbReference type="PANTHER" id="PTHR42901:SF1">
    <property type="entry name" value="ALCOHOL DEHYDROGENASE"/>
    <property type="match status" value="1"/>
</dbReference>
<dbReference type="InterPro" id="IPR036291">
    <property type="entry name" value="NAD(P)-bd_dom_sf"/>
</dbReference>
<dbReference type="CDD" id="cd05233">
    <property type="entry name" value="SDR_c"/>
    <property type="match status" value="1"/>
</dbReference>
<gene>
    <name evidence="5" type="ORF">ICL07_01730</name>
</gene>
<dbReference type="EMBL" id="JACVFC010000001">
    <property type="protein sequence ID" value="MBC9929072.1"/>
    <property type="molecule type" value="Genomic_DNA"/>
</dbReference>
<dbReference type="Pfam" id="PF00106">
    <property type="entry name" value="adh_short"/>
    <property type="match status" value="1"/>
</dbReference>
<evidence type="ECO:0000313" key="5">
    <source>
        <dbReference type="EMBL" id="MBC9929072.1"/>
    </source>
</evidence>
<dbReference type="InterPro" id="IPR020904">
    <property type="entry name" value="Sc_DH/Rdtase_CS"/>
</dbReference>
<dbReference type="PRINTS" id="PR00081">
    <property type="entry name" value="GDHRDH"/>
</dbReference>
<comment type="caution">
    <text evidence="5">The sequence shown here is derived from an EMBL/GenBank/DDBJ whole genome shotgun (WGS) entry which is preliminary data.</text>
</comment>
<comment type="similarity">
    <text evidence="1 3">Belongs to the short-chain dehydrogenases/reductases (SDR) family.</text>
</comment>
<keyword evidence="2" id="KW-0560">Oxidoreductase</keyword>
<evidence type="ECO:0000256" key="2">
    <source>
        <dbReference type="ARBA" id="ARBA00023002"/>
    </source>
</evidence>
<keyword evidence="6" id="KW-1185">Reference proteome</keyword>
<dbReference type="Gene3D" id="3.40.50.720">
    <property type="entry name" value="NAD(P)-binding Rossmann-like Domain"/>
    <property type="match status" value="1"/>
</dbReference>
<protein>
    <submittedName>
        <fullName evidence="5">SDR family oxidoreductase</fullName>
    </submittedName>
</protein>
<feature type="domain" description="Ketoreductase" evidence="4">
    <location>
        <begin position="8"/>
        <end position="187"/>
    </location>
</feature>
<dbReference type="PRINTS" id="PR00080">
    <property type="entry name" value="SDRFAMILY"/>
</dbReference>
<dbReference type="InterPro" id="IPR057326">
    <property type="entry name" value="KR_dom"/>
</dbReference>